<keyword evidence="3" id="KW-1185">Reference proteome</keyword>
<name>A0A0E0GP40_ORYNI</name>
<proteinExistence type="predicted"/>
<reference evidence="2" key="2">
    <citation type="submission" date="2018-04" db="EMBL/GenBank/DDBJ databases">
        <title>OnivRS2 (Oryza nivara Reference Sequence Version 2).</title>
        <authorList>
            <person name="Zhang J."/>
            <person name="Kudrna D."/>
            <person name="Lee S."/>
            <person name="Talag J."/>
            <person name="Rajasekar S."/>
            <person name="Welchert J."/>
            <person name="Hsing Y.-I."/>
            <person name="Wing R.A."/>
        </authorList>
    </citation>
    <scope>NUCLEOTIDE SEQUENCE [LARGE SCALE GENOMIC DNA]</scope>
    <source>
        <strain evidence="2">SL10</strain>
    </source>
</reference>
<accession>A0A0E0GP40</accession>
<dbReference type="Proteomes" id="UP000006591">
    <property type="component" value="Chromosome 3"/>
</dbReference>
<feature type="compositionally biased region" description="Pro residues" evidence="1">
    <location>
        <begin position="1"/>
        <end position="14"/>
    </location>
</feature>
<dbReference type="HOGENOM" id="CLU_1206472_0_0_1"/>
<dbReference type="STRING" id="4536.A0A0E0GP40"/>
<dbReference type="AlphaFoldDB" id="A0A0E0GP40"/>
<reference evidence="2" key="1">
    <citation type="submission" date="2015-04" db="UniProtKB">
        <authorList>
            <consortium name="EnsemblPlants"/>
        </authorList>
    </citation>
    <scope>IDENTIFICATION</scope>
    <source>
        <strain evidence="2">SL10</strain>
    </source>
</reference>
<evidence type="ECO:0000313" key="3">
    <source>
        <dbReference type="Proteomes" id="UP000006591"/>
    </source>
</evidence>
<protein>
    <submittedName>
        <fullName evidence="2">Uncharacterized protein</fullName>
    </submittedName>
</protein>
<dbReference type="Gramene" id="ONIVA03G23260.1">
    <property type="protein sequence ID" value="ONIVA03G23260.1"/>
    <property type="gene ID" value="ONIVA03G23260"/>
</dbReference>
<feature type="region of interest" description="Disordered" evidence="1">
    <location>
        <begin position="1"/>
        <end position="100"/>
    </location>
</feature>
<feature type="compositionally biased region" description="Basic residues" evidence="1">
    <location>
        <begin position="70"/>
        <end position="93"/>
    </location>
</feature>
<dbReference type="OMA" id="NRHSLHA"/>
<evidence type="ECO:0000313" key="2">
    <source>
        <dbReference type="EnsemblPlants" id="ONIVA03G23260.1"/>
    </source>
</evidence>
<sequence>MPLSSPPLSLPPFPSHRHSLHATVAGPPLSPTLPPPRRRRCRPSPLPPFSPTPSNRHSLHAVVAAPRTPPHPRRRRRSGRRRSPRDGFRRRRGLLPPAWSLHHHRLTASTMPPPQEQGNATAFSLSRAVLPINAVSPAPPVAVQAAATSAVSTNRHTLCLLSLSISCLPTIFCRRSAAVRRDLLHTPRHVWPSQMIAGKASRPFPLIDCLIYLDTMVYSKAAVRYVLAGA</sequence>
<organism evidence="2">
    <name type="scientific">Oryza nivara</name>
    <name type="common">Indian wild rice</name>
    <name type="synonym">Oryza sativa f. spontanea</name>
    <dbReference type="NCBI Taxonomy" id="4536"/>
    <lineage>
        <taxon>Eukaryota</taxon>
        <taxon>Viridiplantae</taxon>
        <taxon>Streptophyta</taxon>
        <taxon>Embryophyta</taxon>
        <taxon>Tracheophyta</taxon>
        <taxon>Spermatophyta</taxon>
        <taxon>Magnoliopsida</taxon>
        <taxon>Liliopsida</taxon>
        <taxon>Poales</taxon>
        <taxon>Poaceae</taxon>
        <taxon>BOP clade</taxon>
        <taxon>Oryzoideae</taxon>
        <taxon>Oryzeae</taxon>
        <taxon>Oryzinae</taxon>
        <taxon>Oryza</taxon>
    </lineage>
</organism>
<dbReference type="EnsemblPlants" id="ONIVA03G23260.1">
    <property type="protein sequence ID" value="ONIVA03G23260.1"/>
    <property type="gene ID" value="ONIVA03G23260"/>
</dbReference>
<evidence type="ECO:0000256" key="1">
    <source>
        <dbReference type="SAM" id="MobiDB-lite"/>
    </source>
</evidence>